<gene>
    <name evidence="1" type="ORF">H0G86_000815</name>
</gene>
<evidence type="ECO:0000313" key="2">
    <source>
        <dbReference type="Proteomes" id="UP000826661"/>
    </source>
</evidence>
<name>A0A8G0L5N5_9HYPO</name>
<reference evidence="1 2" key="1">
    <citation type="journal article" date="2021" name="BMC Genomics">
        <title>Telomere-to-telomere genome assembly of asparaginase-producing Trichoderma simmonsii.</title>
        <authorList>
            <person name="Chung D."/>
            <person name="Kwon Y.M."/>
            <person name="Yang Y."/>
        </authorList>
    </citation>
    <scope>NUCLEOTIDE SEQUENCE [LARGE SCALE GENOMIC DNA]</scope>
    <source>
        <strain evidence="1 2">GH-Sj1</strain>
    </source>
</reference>
<organism evidence="1 2">
    <name type="scientific">Trichoderma simmonsii</name>
    <dbReference type="NCBI Taxonomy" id="1491479"/>
    <lineage>
        <taxon>Eukaryota</taxon>
        <taxon>Fungi</taxon>
        <taxon>Dikarya</taxon>
        <taxon>Ascomycota</taxon>
        <taxon>Pezizomycotina</taxon>
        <taxon>Sordariomycetes</taxon>
        <taxon>Hypocreomycetidae</taxon>
        <taxon>Hypocreales</taxon>
        <taxon>Hypocreaceae</taxon>
        <taxon>Trichoderma</taxon>
    </lineage>
</organism>
<dbReference type="PANTHER" id="PTHR42678:SF34">
    <property type="entry name" value="OS04G0183300 PROTEIN"/>
    <property type="match status" value="1"/>
</dbReference>
<keyword evidence="2" id="KW-1185">Reference proteome</keyword>
<sequence>MVLNLLTADVKNLQQMLTAGSITSAGLVDACLAQIRKHDGYLHAMIQTTPLDILREVTRALDEERAAGKVRGPLHGIPVLVKVRVSWIVALSYCGFLTRPPNRITSRHTQTPVFEQRQAVSLSGVPSPRKTPSSLIWYSGPYIFRVPWQITG</sequence>
<proteinExistence type="predicted"/>
<dbReference type="Proteomes" id="UP000826661">
    <property type="component" value="Chromosome I"/>
</dbReference>
<dbReference type="SUPFAM" id="SSF75304">
    <property type="entry name" value="Amidase signature (AS) enzymes"/>
    <property type="match status" value="1"/>
</dbReference>
<accession>A0A8G0L5N5</accession>
<evidence type="ECO:0000313" key="1">
    <source>
        <dbReference type="EMBL" id="QYS93440.1"/>
    </source>
</evidence>
<dbReference type="Gene3D" id="3.90.1300.10">
    <property type="entry name" value="Amidase signature (AS) domain"/>
    <property type="match status" value="1"/>
</dbReference>
<protein>
    <submittedName>
        <fullName evidence="1">Amidase family protein</fullName>
    </submittedName>
</protein>
<dbReference type="AlphaFoldDB" id="A0A8G0L5N5"/>
<dbReference type="EMBL" id="CP075864">
    <property type="protein sequence ID" value="QYS93440.1"/>
    <property type="molecule type" value="Genomic_DNA"/>
</dbReference>
<dbReference type="PANTHER" id="PTHR42678">
    <property type="entry name" value="AMIDASE"/>
    <property type="match status" value="1"/>
</dbReference>
<dbReference type="InterPro" id="IPR036928">
    <property type="entry name" value="AS_sf"/>
</dbReference>